<dbReference type="GO" id="GO:0016787">
    <property type="term" value="F:hydrolase activity"/>
    <property type="evidence" value="ECO:0007669"/>
    <property type="project" value="UniProtKB-KW"/>
</dbReference>
<name>A0ABU3Z6N5_9FIRM</name>
<dbReference type="Gene3D" id="3.10.129.10">
    <property type="entry name" value="Hotdog Thioesterase"/>
    <property type="match status" value="1"/>
</dbReference>
<dbReference type="RefSeq" id="WP_317329204.1">
    <property type="nucleotide sequence ID" value="NZ_JAWJZA010000009.1"/>
</dbReference>
<dbReference type="Pfam" id="PF03061">
    <property type="entry name" value="4HBT"/>
    <property type="match status" value="1"/>
</dbReference>
<proteinExistence type="inferred from homology"/>
<gene>
    <name evidence="4" type="ORF">RVY80_00500</name>
</gene>
<reference evidence="4 5" key="1">
    <citation type="submission" date="2023-10" db="EMBL/GenBank/DDBJ databases">
        <title>Veillonella sp. nov., isolated from a pig farm feces dump.</title>
        <authorList>
            <person name="Chang Y.-H."/>
        </authorList>
    </citation>
    <scope>NUCLEOTIDE SEQUENCE [LARGE SCALE GENOMIC DNA]</scope>
    <source>
        <strain evidence="4 5">YH-vei2233</strain>
    </source>
</reference>
<comment type="caution">
    <text evidence="4">The sequence shown here is derived from an EMBL/GenBank/DDBJ whole genome shotgun (WGS) entry which is preliminary data.</text>
</comment>
<dbReference type="PANTHER" id="PTHR43240">
    <property type="entry name" value="1,4-DIHYDROXY-2-NAPHTHOYL-COA THIOESTERASE 1"/>
    <property type="match status" value="1"/>
</dbReference>
<keyword evidence="5" id="KW-1185">Reference proteome</keyword>
<dbReference type="EMBL" id="JAWJZB010000001">
    <property type="protein sequence ID" value="MDV5087336.1"/>
    <property type="molecule type" value="Genomic_DNA"/>
</dbReference>
<dbReference type="EC" id="3.1.2.-" evidence="4"/>
<protein>
    <submittedName>
        <fullName evidence="4">PaaI family thioesterase</fullName>
        <ecNumber evidence="4">3.1.2.-</ecNumber>
    </submittedName>
</protein>
<dbReference type="CDD" id="cd03443">
    <property type="entry name" value="PaaI_thioesterase"/>
    <property type="match status" value="1"/>
</dbReference>
<dbReference type="InterPro" id="IPR003736">
    <property type="entry name" value="PAAI_dom"/>
</dbReference>
<dbReference type="PANTHER" id="PTHR43240:SF5">
    <property type="entry name" value="1,4-DIHYDROXY-2-NAPHTHOYL-COA THIOESTERASE 1"/>
    <property type="match status" value="1"/>
</dbReference>
<evidence type="ECO:0000313" key="4">
    <source>
        <dbReference type="EMBL" id="MDV5087336.1"/>
    </source>
</evidence>
<evidence type="ECO:0000313" key="5">
    <source>
        <dbReference type="Proteomes" id="UP001272515"/>
    </source>
</evidence>
<dbReference type="SUPFAM" id="SSF54637">
    <property type="entry name" value="Thioesterase/thiol ester dehydrase-isomerase"/>
    <property type="match status" value="1"/>
</dbReference>
<comment type="similarity">
    <text evidence="1">Belongs to the thioesterase PaaI family.</text>
</comment>
<evidence type="ECO:0000256" key="1">
    <source>
        <dbReference type="ARBA" id="ARBA00008324"/>
    </source>
</evidence>
<organism evidence="4 5">
    <name type="scientific">Veillonella absiana</name>
    <dbReference type="NCBI Taxonomy" id="3079305"/>
    <lineage>
        <taxon>Bacteria</taxon>
        <taxon>Bacillati</taxon>
        <taxon>Bacillota</taxon>
        <taxon>Negativicutes</taxon>
        <taxon>Veillonellales</taxon>
        <taxon>Veillonellaceae</taxon>
        <taxon>Veillonella</taxon>
    </lineage>
</organism>
<dbReference type="InterPro" id="IPR006683">
    <property type="entry name" value="Thioestr_dom"/>
</dbReference>
<evidence type="ECO:0000259" key="3">
    <source>
        <dbReference type="Pfam" id="PF03061"/>
    </source>
</evidence>
<dbReference type="InterPro" id="IPR029069">
    <property type="entry name" value="HotDog_dom_sf"/>
</dbReference>
<dbReference type="Proteomes" id="UP001272515">
    <property type="component" value="Unassembled WGS sequence"/>
</dbReference>
<sequence>MTDTKDTNVVHATQAEIDARMAEKIQKAPKREEGTLYSCLDFTDPVIVGNTFTSKMKLGKFHAQPFGWLNGGATLAYAENLSGWVSYLLLPEGKYAVGQNITAQHLRPTKAEGYLHASGEMVLVGRNSHVFNIKFTNDEGKLISLIAVTGIVVDVNRDQEQK</sequence>
<accession>A0ABU3Z6N5</accession>
<feature type="domain" description="Thioesterase" evidence="3">
    <location>
        <begin position="66"/>
        <end position="143"/>
    </location>
</feature>
<evidence type="ECO:0000256" key="2">
    <source>
        <dbReference type="ARBA" id="ARBA00022801"/>
    </source>
</evidence>
<keyword evidence="2 4" id="KW-0378">Hydrolase</keyword>
<dbReference type="NCBIfam" id="TIGR00369">
    <property type="entry name" value="unchar_dom_1"/>
    <property type="match status" value="1"/>
</dbReference>